<evidence type="ECO:0000313" key="4">
    <source>
        <dbReference type="Proteomes" id="UP000248646"/>
    </source>
</evidence>
<dbReference type="AlphaFoldDB" id="A0A2W7P721"/>
<feature type="compositionally biased region" description="Polar residues" evidence="1">
    <location>
        <begin position="110"/>
        <end position="119"/>
    </location>
</feature>
<reference evidence="3 4" key="1">
    <citation type="submission" date="2018-06" db="EMBL/GenBank/DDBJ databases">
        <title>Genomic Encyclopedia of Type Strains, Phase IV (KMG-IV): sequencing the most valuable type-strain genomes for metagenomic binning, comparative biology and taxonomic classification.</title>
        <authorList>
            <person name="Goeker M."/>
        </authorList>
    </citation>
    <scope>NUCLEOTIDE SEQUENCE [LARGE SCALE GENOMIC DNA]</scope>
    <source>
        <strain evidence="3 4">DSM 5</strain>
    </source>
</reference>
<sequence length="206" mass="22926">MKKWIVIPALVATTLIGGTVISMNTDFLAKADNNTILAVDEVKKMALKEVSGKVTSIELDDDWNRKVYEVEVLTADFDYDLKFDAITGELLKTEKENLDDDDEQEKVVSGTPQTVAQQETTKTNDDDDDKVVNQSIASTTSFISQDKAISIALQKAKGNVTKVELDEDDGQYVYEIETHDGTYEYEIAINAVTGAIIEFEKDRDDN</sequence>
<keyword evidence="4" id="KW-1185">Reference proteome</keyword>
<feature type="domain" description="PepSY" evidence="2">
    <location>
        <begin position="37"/>
        <end position="94"/>
    </location>
</feature>
<dbReference type="Pfam" id="PF03413">
    <property type="entry name" value="PepSY"/>
    <property type="match status" value="2"/>
</dbReference>
<protein>
    <submittedName>
        <fullName evidence="3">Putative membrane protein YkoI</fullName>
    </submittedName>
</protein>
<proteinExistence type="predicted"/>
<evidence type="ECO:0000256" key="1">
    <source>
        <dbReference type="SAM" id="MobiDB-lite"/>
    </source>
</evidence>
<dbReference type="RefSeq" id="WP_245909322.1">
    <property type="nucleotide sequence ID" value="NZ_QKZI01000014.1"/>
</dbReference>
<gene>
    <name evidence="3" type="ORF">C7437_11431</name>
</gene>
<dbReference type="Proteomes" id="UP000248646">
    <property type="component" value="Unassembled WGS sequence"/>
</dbReference>
<name>A0A2W7P721_9BACI</name>
<dbReference type="InterPro" id="IPR025711">
    <property type="entry name" value="PepSY"/>
</dbReference>
<organism evidence="3 4">
    <name type="scientific">Psychrobacillus insolitus</name>
    <dbReference type="NCBI Taxonomy" id="1461"/>
    <lineage>
        <taxon>Bacteria</taxon>
        <taxon>Bacillati</taxon>
        <taxon>Bacillota</taxon>
        <taxon>Bacilli</taxon>
        <taxon>Bacillales</taxon>
        <taxon>Bacillaceae</taxon>
        <taxon>Psychrobacillus</taxon>
    </lineage>
</organism>
<feature type="domain" description="PepSY" evidence="2">
    <location>
        <begin position="143"/>
        <end position="198"/>
    </location>
</feature>
<evidence type="ECO:0000259" key="2">
    <source>
        <dbReference type="Pfam" id="PF03413"/>
    </source>
</evidence>
<feature type="region of interest" description="Disordered" evidence="1">
    <location>
        <begin position="94"/>
        <end position="128"/>
    </location>
</feature>
<evidence type="ECO:0000313" key="3">
    <source>
        <dbReference type="EMBL" id="PZX01653.1"/>
    </source>
</evidence>
<dbReference type="Gene3D" id="3.10.450.40">
    <property type="match status" value="2"/>
</dbReference>
<accession>A0A2W7P721</accession>
<comment type="caution">
    <text evidence="3">The sequence shown here is derived from an EMBL/GenBank/DDBJ whole genome shotgun (WGS) entry which is preliminary data.</text>
</comment>
<dbReference type="EMBL" id="QKZI01000014">
    <property type="protein sequence ID" value="PZX01653.1"/>
    <property type="molecule type" value="Genomic_DNA"/>
</dbReference>